<feature type="transmembrane region" description="Helical" evidence="1">
    <location>
        <begin position="111"/>
        <end position="130"/>
    </location>
</feature>
<comment type="caution">
    <text evidence="2">The sequence shown here is derived from an EMBL/GenBank/DDBJ whole genome shotgun (WGS) entry which is preliminary data.</text>
</comment>
<dbReference type="InterPro" id="IPR021257">
    <property type="entry name" value="DUF2809"/>
</dbReference>
<organism evidence="2 3">
    <name type="scientific">Bacteroides intestinalis DSM 17393</name>
    <dbReference type="NCBI Taxonomy" id="471870"/>
    <lineage>
        <taxon>Bacteria</taxon>
        <taxon>Pseudomonadati</taxon>
        <taxon>Bacteroidota</taxon>
        <taxon>Bacteroidia</taxon>
        <taxon>Bacteroidales</taxon>
        <taxon>Bacteroidaceae</taxon>
        <taxon>Bacteroides</taxon>
    </lineage>
</organism>
<reference evidence="2 3" key="1">
    <citation type="submission" date="2008-04" db="EMBL/GenBank/DDBJ databases">
        <title>Draft genome sequence of Bacteroides intestinalis (DSM 17393).</title>
        <authorList>
            <person name="Sudarsanam P."/>
            <person name="Ley R."/>
            <person name="Guruge J."/>
            <person name="Turnbaugh P.J."/>
            <person name="Mahowald M."/>
            <person name="Liep D."/>
            <person name="Gordon J."/>
        </authorList>
    </citation>
    <scope>NUCLEOTIDE SEQUENCE [LARGE SCALE GENOMIC DNA]</scope>
    <source>
        <strain evidence="2 3">DSM 17393</strain>
    </source>
</reference>
<evidence type="ECO:0000313" key="2">
    <source>
        <dbReference type="EMBL" id="EDV07764.1"/>
    </source>
</evidence>
<keyword evidence="1" id="KW-0472">Membrane</keyword>
<protein>
    <recommendedName>
        <fullName evidence="4">DUF2809 domain-containing protein</fullName>
    </recommendedName>
</protein>
<dbReference type="AlphaFoldDB" id="B3C5I0"/>
<sequence>MGNVWSKYISDIVHTIEFHSHFSSENISCKKINDIFTGIITTKEFMNTKNTTFIGSRWFYAICFIGLFIVETLIALFVRDAFIRPYMGDVLVVILIYCFARIFITEPLRGLPLWIFLFACCIEAFQYFQIITVLGLQDCTLAKVVLGTSFSWWDIVCYAVGCVPLFFIKK</sequence>
<dbReference type="EMBL" id="ABJL02000001">
    <property type="protein sequence ID" value="EDV07764.1"/>
    <property type="molecule type" value="Genomic_DNA"/>
</dbReference>
<dbReference type="Proteomes" id="UP000004596">
    <property type="component" value="Unassembled WGS sequence"/>
</dbReference>
<evidence type="ECO:0000313" key="3">
    <source>
        <dbReference type="Proteomes" id="UP000004596"/>
    </source>
</evidence>
<keyword evidence="1" id="KW-1133">Transmembrane helix</keyword>
<gene>
    <name evidence="2" type="ORF">BACINT_00162</name>
</gene>
<feature type="transmembrane region" description="Helical" evidence="1">
    <location>
        <begin position="83"/>
        <end position="104"/>
    </location>
</feature>
<dbReference type="STRING" id="471870.BACINT_00162"/>
<feature type="transmembrane region" description="Helical" evidence="1">
    <location>
        <begin position="150"/>
        <end position="168"/>
    </location>
</feature>
<dbReference type="eggNOG" id="ENOG503314C">
    <property type="taxonomic scope" value="Bacteria"/>
</dbReference>
<evidence type="ECO:0000256" key="1">
    <source>
        <dbReference type="SAM" id="Phobius"/>
    </source>
</evidence>
<evidence type="ECO:0008006" key="4">
    <source>
        <dbReference type="Google" id="ProtNLM"/>
    </source>
</evidence>
<reference evidence="2 3" key="2">
    <citation type="submission" date="2008-04" db="EMBL/GenBank/DDBJ databases">
        <authorList>
            <person name="Fulton L."/>
            <person name="Clifton S."/>
            <person name="Fulton B."/>
            <person name="Xu J."/>
            <person name="Minx P."/>
            <person name="Pepin K.H."/>
            <person name="Johnson M."/>
            <person name="Thiruvilangam P."/>
            <person name="Bhonagiri V."/>
            <person name="Nash W.E."/>
            <person name="Mardis E.R."/>
            <person name="Wilson R.K."/>
        </authorList>
    </citation>
    <scope>NUCLEOTIDE SEQUENCE [LARGE SCALE GENOMIC DNA]</scope>
    <source>
        <strain evidence="2 3">DSM 17393</strain>
    </source>
</reference>
<name>B3C5I0_9BACE</name>
<feature type="transmembrane region" description="Helical" evidence="1">
    <location>
        <begin position="58"/>
        <end position="77"/>
    </location>
</feature>
<keyword evidence="1" id="KW-0812">Transmembrane</keyword>
<accession>B3C5I0</accession>
<dbReference type="Pfam" id="PF10990">
    <property type="entry name" value="DUF2809"/>
    <property type="match status" value="1"/>
</dbReference>
<proteinExistence type="predicted"/>